<reference evidence="2" key="2">
    <citation type="submission" date="2023-05" db="EMBL/GenBank/DDBJ databases">
        <authorList>
            <person name="Fouks B."/>
        </authorList>
    </citation>
    <scope>NUCLEOTIDE SEQUENCE</scope>
    <source>
        <strain evidence="2">Stay&amp;Tobe</strain>
        <tissue evidence="2">Testes</tissue>
    </source>
</reference>
<feature type="signal peptide" evidence="1">
    <location>
        <begin position="1"/>
        <end position="29"/>
    </location>
</feature>
<accession>A0AAD8ENC5</accession>
<comment type="caution">
    <text evidence="2">The sequence shown here is derived from an EMBL/GenBank/DDBJ whole genome shotgun (WGS) entry which is preliminary data.</text>
</comment>
<sequence length="65" mass="7527">KIRRKVRRAFSRFLLLLLLLLALQPFMFPRYFSTHPCPTPSSIPDPRASSTPYIHLNYGLPPFGL</sequence>
<name>A0AAD8ENC5_DIPPU</name>
<dbReference type="Proteomes" id="UP001233999">
    <property type="component" value="Unassembled WGS sequence"/>
</dbReference>
<feature type="chain" id="PRO_5041909983" evidence="1">
    <location>
        <begin position="30"/>
        <end position="65"/>
    </location>
</feature>
<keyword evidence="3" id="KW-1185">Reference proteome</keyword>
<gene>
    <name evidence="2" type="ORF">L9F63_026965</name>
</gene>
<evidence type="ECO:0000256" key="1">
    <source>
        <dbReference type="SAM" id="SignalP"/>
    </source>
</evidence>
<feature type="non-terminal residue" evidence="2">
    <location>
        <position position="65"/>
    </location>
</feature>
<evidence type="ECO:0000313" key="2">
    <source>
        <dbReference type="EMBL" id="KAJ9597145.1"/>
    </source>
</evidence>
<proteinExistence type="predicted"/>
<keyword evidence="1" id="KW-0732">Signal</keyword>
<protein>
    <submittedName>
        <fullName evidence="2">Uncharacterized protein</fullName>
    </submittedName>
</protein>
<dbReference type="AlphaFoldDB" id="A0AAD8ENC5"/>
<reference evidence="2" key="1">
    <citation type="journal article" date="2023" name="IScience">
        <title>Live-bearing cockroach genome reveals convergent evolutionary mechanisms linked to viviparity in insects and beyond.</title>
        <authorList>
            <person name="Fouks B."/>
            <person name="Harrison M.C."/>
            <person name="Mikhailova A.A."/>
            <person name="Marchal E."/>
            <person name="English S."/>
            <person name="Carruthers M."/>
            <person name="Jennings E.C."/>
            <person name="Chiamaka E.L."/>
            <person name="Frigard R.A."/>
            <person name="Pippel M."/>
            <person name="Attardo G.M."/>
            <person name="Benoit J.B."/>
            <person name="Bornberg-Bauer E."/>
            <person name="Tobe S.S."/>
        </authorList>
    </citation>
    <scope>NUCLEOTIDE SEQUENCE</scope>
    <source>
        <strain evidence="2">Stay&amp;Tobe</strain>
    </source>
</reference>
<evidence type="ECO:0000313" key="3">
    <source>
        <dbReference type="Proteomes" id="UP001233999"/>
    </source>
</evidence>
<feature type="non-terminal residue" evidence="2">
    <location>
        <position position="1"/>
    </location>
</feature>
<organism evidence="2 3">
    <name type="scientific">Diploptera punctata</name>
    <name type="common">Pacific beetle cockroach</name>
    <dbReference type="NCBI Taxonomy" id="6984"/>
    <lineage>
        <taxon>Eukaryota</taxon>
        <taxon>Metazoa</taxon>
        <taxon>Ecdysozoa</taxon>
        <taxon>Arthropoda</taxon>
        <taxon>Hexapoda</taxon>
        <taxon>Insecta</taxon>
        <taxon>Pterygota</taxon>
        <taxon>Neoptera</taxon>
        <taxon>Polyneoptera</taxon>
        <taxon>Dictyoptera</taxon>
        <taxon>Blattodea</taxon>
        <taxon>Blaberoidea</taxon>
        <taxon>Blaberidae</taxon>
        <taxon>Diplopterinae</taxon>
        <taxon>Diploptera</taxon>
    </lineage>
</organism>
<dbReference type="EMBL" id="JASPKZ010001751">
    <property type="protein sequence ID" value="KAJ9597145.1"/>
    <property type="molecule type" value="Genomic_DNA"/>
</dbReference>